<feature type="transmembrane region" description="Helical" evidence="7">
    <location>
        <begin position="203"/>
        <end position="224"/>
    </location>
</feature>
<keyword evidence="3" id="KW-1003">Cell membrane</keyword>
<feature type="transmembrane region" description="Helical" evidence="7">
    <location>
        <begin position="25"/>
        <end position="48"/>
    </location>
</feature>
<reference evidence="9 10" key="1">
    <citation type="submission" date="2019-12" db="EMBL/GenBank/DDBJ databases">
        <title>Paenibacillus sp. nov. sp. isolated from soil.</title>
        <authorList>
            <person name="Kim J."/>
            <person name="Jeong S.E."/>
            <person name="Jung H.S."/>
            <person name="Jeon C.O."/>
        </authorList>
    </citation>
    <scope>NUCLEOTIDE SEQUENCE [LARGE SCALE GENOMIC DNA]</scope>
    <source>
        <strain evidence="9 10">5J-6</strain>
    </source>
</reference>
<dbReference type="EMBL" id="WTUZ01000016">
    <property type="protein sequence ID" value="MZQ83111.1"/>
    <property type="molecule type" value="Genomic_DNA"/>
</dbReference>
<feature type="domain" description="ABC transmembrane type-1" evidence="8">
    <location>
        <begin position="93"/>
        <end position="285"/>
    </location>
</feature>
<evidence type="ECO:0000256" key="2">
    <source>
        <dbReference type="ARBA" id="ARBA00022448"/>
    </source>
</evidence>
<comment type="similarity">
    <text evidence="7">Belongs to the binding-protein-dependent transport system permease family.</text>
</comment>
<comment type="subcellular location">
    <subcellularLocation>
        <location evidence="1 7">Cell membrane</location>
        <topology evidence="1 7">Multi-pass membrane protein</topology>
    </subcellularLocation>
</comment>
<comment type="caution">
    <text evidence="9">The sequence shown here is derived from an EMBL/GenBank/DDBJ whole genome shotgun (WGS) entry which is preliminary data.</text>
</comment>
<dbReference type="Pfam" id="PF00528">
    <property type="entry name" value="BPD_transp_1"/>
    <property type="match status" value="1"/>
</dbReference>
<dbReference type="Proteomes" id="UP000481087">
    <property type="component" value="Unassembled WGS sequence"/>
</dbReference>
<evidence type="ECO:0000256" key="3">
    <source>
        <dbReference type="ARBA" id="ARBA00022475"/>
    </source>
</evidence>
<feature type="transmembrane region" description="Helical" evidence="7">
    <location>
        <begin position="92"/>
        <end position="118"/>
    </location>
</feature>
<proteinExistence type="inferred from homology"/>
<gene>
    <name evidence="9" type="ORF">GQF01_13435</name>
</gene>
<evidence type="ECO:0000256" key="7">
    <source>
        <dbReference type="RuleBase" id="RU363032"/>
    </source>
</evidence>
<dbReference type="RefSeq" id="WP_161407287.1">
    <property type="nucleotide sequence ID" value="NZ_WTUZ01000016.1"/>
</dbReference>
<dbReference type="InterPro" id="IPR000515">
    <property type="entry name" value="MetI-like"/>
</dbReference>
<keyword evidence="10" id="KW-1185">Reference proteome</keyword>
<dbReference type="Gene3D" id="1.10.3720.10">
    <property type="entry name" value="MetI-like"/>
    <property type="match status" value="1"/>
</dbReference>
<evidence type="ECO:0000256" key="4">
    <source>
        <dbReference type="ARBA" id="ARBA00022692"/>
    </source>
</evidence>
<sequence>MKIAGTLRQLDAWRRRVGIRRLSPFEMFAAVLLVALSIFMLLPIVYIINHAFKPYQELFIYPPNIFVREPSLQNFAELLATTKGTAVPVSRYLFNSVIVTGMAVFLITMTSAMCAYAISKHKFPGHKMVFATILLTLVFVPETVEIPKYLIISKLHIFDTYWGHVLPLVAVPTGVFLMKQFIDQLPDELLDSARIDGAKELRLFISIVIPMLMPAVATIAIIAFDSAWKDAGTSTFYMQDETMKTFPFYVETLTSGMANSVARQGAAAAAALLLFLPNLIMFLVFQSKVIATMAHSGIK</sequence>
<dbReference type="CDD" id="cd06261">
    <property type="entry name" value="TM_PBP2"/>
    <property type="match status" value="1"/>
</dbReference>
<feature type="transmembrane region" description="Helical" evidence="7">
    <location>
        <begin position="265"/>
        <end position="285"/>
    </location>
</feature>
<dbReference type="SUPFAM" id="SSF161098">
    <property type="entry name" value="MetI-like"/>
    <property type="match status" value="1"/>
</dbReference>
<keyword evidence="2 7" id="KW-0813">Transport</keyword>
<protein>
    <submittedName>
        <fullName evidence="9">ABC transporter permease subunit</fullName>
    </submittedName>
</protein>
<evidence type="ECO:0000256" key="6">
    <source>
        <dbReference type="ARBA" id="ARBA00023136"/>
    </source>
</evidence>
<dbReference type="PROSITE" id="PS50928">
    <property type="entry name" value="ABC_TM1"/>
    <property type="match status" value="1"/>
</dbReference>
<name>A0A6L8V0N2_9BACL</name>
<dbReference type="AlphaFoldDB" id="A0A6L8V0N2"/>
<evidence type="ECO:0000256" key="1">
    <source>
        <dbReference type="ARBA" id="ARBA00004651"/>
    </source>
</evidence>
<keyword evidence="5 7" id="KW-1133">Transmembrane helix</keyword>
<evidence type="ECO:0000256" key="5">
    <source>
        <dbReference type="ARBA" id="ARBA00022989"/>
    </source>
</evidence>
<dbReference type="InterPro" id="IPR035906">
    <property type="entry name" value="MetI-like_sf"/>
</dbReference>
<keyword evidence="6 7" id="KW-0472">Membrane</keyword>
<evidence type="ECO:0000259" key="8">
    <source>
        <dbReference type="PROSITE" id="PS50928"/>
    </source>
</evidence>
<dbReference type="GO" id="GO:0005886">
    <property type="term" value="C:plasma membrane"/>
    <property type="evidence" value="ECO:0007669"/>
    <property type="project" value="UniProtKB-SubCell"/>
</dbReference>
<accession>A0A6L8V0N2</accession>
<organism evidence="9 10">
    <name type="scientific">Paenibacillus silvestris</name>
    <dbReference type="NCBI Taxonomy" id="2606219"/>
    <lineage>
        <taxon>Bacteria</taxon>
        <taxon>Bacillati</taxon>
        <taxon>Bacillota</taxon>
        <taxon>Bacilli</taxon>
        <taxon>Bacillales</taxon>
        <taxon>Paenibacillaceae</taxon>
        <taxon>Paenibacillus</taxon>
    </lineage>
</organism>
<dbReference type="PANTHER" id="PTHR43744:SF1">
    <property type="entry name" value="BINDING-PROTEIN-DEPENDENT TRANSPORT SYSTEMS INNER MEMBRANE COMPONENT"/>
    <property type="match status" value="1"/>
</dbReference>
<keyword evidence="4 7" id="KW-0812">Transmembrane</keyword>
<evidence type="ECO:0000313" key="10">
    <source>
        <dbReference type="Proteomes" id="UP000481087"/>
    </source>
</evidence>
<evidence type="ECO:0000313" key="9">
    <source>
        <dbReference type="EMBL" id="MZQ83111.1"/>
    </source>
</evidence>
<dbReference type="PANTHER" id="PTHR43744">
    <property type="entry name" value="ABC TRANSPORTER PERMEASE PROTEIN MG189-RELATED-RELATED"/>
    <property type="match status" value="1"/>
</dbReference>
<dbReference type="GO" id="GO:0055085">
    <property type="term" value="P:transmembrane transport"/>
    <property type="evidence" value="ECO:0007669"/>
    <property type="project" value="InterPro"/>
</dbReference>